<evidence type="ECO:0000256" key="3">
    <source>
        <dbReference type="ARBA" id="ARBA00023163"/>
    </source>
</evidence>
<evidence type="ECO:0000313" key="6">
    <source>
        <dbReference type="EMBL" id="UUL83798.1"/>
    </source>
</evidence>
<evidence type="ECO:0000256" key="2">
    <source>
        <dbReference type="ARBA" id="ARBA00023125"/>
    </source>
</evidence>
<keyword evidence="3" id="KW-0804">Transcription</keyword>
<evidence type="ECO:0000256" key="1">
    <source>
        <dbReference type="ARBA" id="ARBA00023015"/>
    </source>
</evidence>
<dbReference type="InterPro" id="IPR050397">
    <property type="entry name" value="Env_Response_Regulators"/>
</dbReference>
<dbReference type="InterPro" id="IPR036388">
    <property type="entry name" value="WH-like_DNA-bd_sf"/>
</dbReference>
<evidence type="ECO:0000259" key="4">
    <source>
        <dbReference type="PROSITE" id="PS50042"/>
    </source>
</evidence>
<reference evidence="6" key="1">
    <citation type="submission" date="2022-07" db="EMBL/GenBank/DDBJ databases">
        <title>Sphingomonas sp. nov., a novel bacterium isolated from the north slope of the Mount Everest.</title>
        <authorList>
            <person name="Cui X."/>
            <person name="Liu Y."/>
        </authorList>
    </citation>
    <scope>NUCLEOTIDE SEQUENCE</scope>
    <source>
        <strain evidence="6">S5-59</strain>
    </source>
</reference>
<dbReference type="PANTHER" id="PTHR24567:SF68">
    <property type="entry name" value="DNA-BINDING TRANSCRIPTIONAL DUAL REGULATOR CRP"/>
    <property type="match status" value="1"/>
</dbReference>
<name>A0ABY5LCQ3_9SPHN</name>
<dbReference type="SUPFAM" id="SSF51206">
    <property type="entry name" value="cAMP-binding domain-like"/>
    <property type="match status" value="1"/>
</dbReference>
<dbReference type="InterPro" id="IPR014710">
    <property type="entry name" value="RmlC-like_jellyroll"/>
</dbReference>
<dbReference type="CDD" id="cd00038">
    <property type="entry name" value="CAP_ED"/>
    <property type="match status" value="1"/>
</dbReference>
<proteinExistence type="predicted"/>
<dbReference type="Pfam" id="PF13545">
    <property type="entry name" value="HTH_Crp_2"/>
    <property type="match status" value="1"/>
</dbReference>
<sequence length="265" mass="29617">MTNAFSDRLRGYGRLNDEDERLLAAACQNVRTLRAGHHLIREGDRPDPVFVILEGWACRYKLLPDGSRQIMTFMMPGDFCDIHIAVLEAMDHNIVTLTRTKVATLPRAKMQALVEARPTITRAFWWAQLVDTGVLRAWVVSMGRRTAIERVSHLMCELYIRMRDVGLASHNRCEMPLTQLVLADALGLTPVHVNRTVKELRQAGVMDLGRGWLTILRPAEMARIAGFDANYLHQRLAGPGKFAVALAERTATAGRAARGLTPAPQ</sequence>
<keyword evidence="2" id="KW-0238">DNA-binding</keyword>
<dbReference type="SMART" id="SM00419">
    <property type="entry name" value="HTH_CRP"/>
    <property type="match status" value="1"/>
</dbReference>
<dbReference type="InterPro" id="IPR036390">
    <property type="entry name" value="WH_DNA-bd_sf"/>
</dbReference>
<dbReference type="Gene3D" id="1.10.10.10">
    <property type="entry name" value="Winged helix-like DNA-binding domain superfamily/Winged helix DNA-binding domain"/>
    <property type="match status" value="1"/>
</dbReference>
<evidence type="ECO:0000259" key="5">
    <source>
        <dbReference type="PROSITE" id="PS51063"/>
    </source>
</evidence>
<evidence type="ECO:0000313" key="7">
    <source>
        <dbReference type="Proteomes" id="UP001058533"/>
    </source>
</evidence>
<accession>A0ABY5LCQ3</accession>
<keyword evidence="7" id="KW-1185">Reference proteome</keyword>
<dbReference type="RefSeq" id="WP_256507634.1">
    <property type="nucleotide sequence ID" value="NZ_CP101740.1"/>
</dbReference>
<dbReference type="InterPro" id="IPR018490">
    <property type="entry name" value="cNMP-bd_dom_sf"/>
</dbReference>
<keyword evidence="1" id="KW-0805">Transcription regulation</keyword>
<dbReference type="InterPro" id="IPR012318">
    <property type="entry name" value="HTH_CRP"/>
</dbReference>
<dbReference type="Pfam" id="PF00027">
    <property type="entry name" value="cNMP_binding"/>
    <property type="match status" value="1"/>
</dbReference>
<dbReference type="Gene3D" id="2.60.120.10">
    <property type="entry name" value="Jelly Rolls"/>
    <property type="match status" value="1"/>
</dbReference>
<dbReference type="PROSITE" id="PS51063">
    <property type="entry name" value="HTH_CRP_2"/>
    <property type="match status" value="1"/>
</dbReference>
<dbReference type="SUPFAM" id="SSF46785">
    <property type="entry name" value="Winged helix' DNA-binding domain"/>
    <property type="match status" value="1"/>
</dbReference>
<dbReference type="InterPro" id="IPR000595">
    <property type="entry name" value="cNMP-bd_dom"/>
</dbReference>
<dbReference type="PANTHER" id="PTHR24567">
    <property type="entry name" value="CRP FAMILY TRANSCRIPTIONAL REGULATORY PROTEIN"/>
    <property type="match status" value="1"/>
</dbReference>
<feature type="domain" description="Cyclic nucleotide-binding" evidence="4">
    <location>
        <begin position="11"/>
        <end position="114"/>
    </location>
</feature>
<dbReference type="Proteomes" id="UP001058533">
    <property type="component" value="Chromosome"/>
</dbReference>
<feature type="domain" description="HTH crp-type" evidence="5">
    <location>
        <begin position="145"/>
        <end position="219"/>
    </location>
</feature>
<gene>
    <name evidence="6" type="ORF">NMP03_06280</name>
</gene>
<dbReference type="PROSITE" id="PS50042">
    <property type="entry name" value="CNMP_BINDING_3"/>
    <property type="match status" value="1"/>
</dbReference>
<protein>
    <submittedName>
        <fullName evidence="6">Crp/Fnr family transcriptional regulator</fullName>
    </submittedName>
</protein>
<organism evidence="6 7">
    <name type="scientific">Sphingomonas qomolangmaensis</name>
    <dbReference type="NCBI Taxonomy" id="2918765"/>
    <lineage>
        <taxon>Bacteria</taxon>
        <taxon>Pseudomonadati</taxon>
        <taxon>Pseudomonadota</taxon>
        <taxon>Alphaproteobacteria</taxon>
        <taxon>Sphingomonadales</taxon>
        <taxon>Sphingomonadaceae</taxon>
        <taxon>Sphingomonas</taxon>
    </lineage>
</organism>
<dbReference type="EMBL" id="CP101740">
    <property type="protein sequence ID" value="UUL83798.1"/>
    <property type="molecule type" value="Genomic_DNA"/>
</dbReference>